<dbReference type="AlphaFoldDB" id="A0A226E453"/>
<dbReference type="OrthoDB" id="7608935at2759"/>
<protein>
    <submittedName>
        <fullName evidence="2">Uncharacterized protein</fullName>
    </submittedName>
</protein>
<reference evidence="2 3" key="1">
    <citation type="submission" date="2015-12" db="EMBL/GenBank/DDBJ databases">
        <title>The genome of Folsomia candida.</title>
        <authorList>
            <person name="Faddeeva A."/>
            <person name="Derks M.F."/>
            <person name="Anvar Y."/>
            <person name="Smit S."/>
            <person name="Van Straalen N."/>
            <person name="Roelofs D."/>
        </authorList>
    </citation>
    <scope>NUCLEOTIDE SEQUENCE [LARGE SCALE GENOMIC DNA]</scope>
    <source>
        <strain evidence="2 3">VU population</strain>
        <tissue evidence="2">Whole body</tissue>
    </source>
</reference>
<feature type="compositionally biased region" description="Polar residues" evidence="1">
    <location>
        <begin position="72"/>
        <end position="82"/>
    </location>
</feature>
<organism evidence="2 3">
    <name type="scientific">Folsomia candida</name>
    <name type="common">Springtail</name>
    <dbReference type="NCBI Taxonomy" id="158441"/>
    <lineage>
        <taxon>Eukaryota</taxon>
        <taxon>Metazoa</taxon>
        <taxon>Ecdysozoa</taxon>
        <taxon>Arthropoda</taxon>
        <taxon>Hexapoda</taxon>
        <taxon>Collembola</taxon>
        <taxon>Entomobryomorpha</taxon>
        <taxon>Isotomoidea</taxon>
        <taxon>Isotomidae</taxon>
        <taxon>Proisotominae</taxon>
        <taxon>Folsomia</taxon>
    </lineage>
</organism>
<feature type="region of interest" description="Disordered" evidence="1">
    <location>
        <begin position="560"/>
        <end position="611"/>
    </location>
</feature>
<dbReference type="Proteomes" id="UP000198287">
    <property type="component" value="Unassembled WGS sequence"/>
</dbReference>
<sequence length="1021" mass="113602">MPPSSSDEDEVQYIPYTKPPPPLIDLLESSEDDDDQASSKSNKKKKKKQSSTSFIPCSVTKTLLQSSSSSSTEIVGQTTISPPSAAINAGKRSEQLVINPVHNNAGTSGDLNVASLSGKHNRSLTHVGANSSPSTGGNHLRRTKEHPSLPSNVRVATSSVFEPNNDDALGGGLSIPRSDKNGVIVGLEGNNNKLGNRKTQVTEKATTSKRKRTSTSPASSSDASTPSRREKLPSKKQISKQRTSEEINNFLVTLGVLGSTPAVEESPPPPKEKRAKKSKKVRDPPPPEQQDDVLPLDASSSEKKRKKKKASKSDKETVREKKASKSSEETVGETYEQRKLRLKTANQRSRDETETVVVSRRSKSRIPEDQISPASDEVDFGNQAPSTSLFADVNPSPTVGMLTRAERAALSFNVSSVLKSPKSSKHVSPSTPISPSREDNRRQRELPDKIIGMYPPHPCNSPGLDPTIPKPDGNVNNARGQQNDPPPVYLPSFWTPAMVKFYDTTINDNFHTSHALATMPGHRYFNCRSTCKTSGDKYTRHNVRIFNELPRLPTKRIVSATAVSSSPVSPSDTVDTARQNRHHSSEADDAIGQAPDLGESTKSDGNSKCMDPECRNKLKPKTFCYEMSVNSVEHELMLTAQNDKEISNLVGKKAQITVFQERKAIHIYSDSDNIEAQIELVKVVREMKEKKTKNSPDVIVVKDEEKKDVGDPSYSSAKANDDQLIVSLTECERRLVQEELLKKDGLFAQLAEKLNVVVKVSPDSPAVTCEGGTDENRRLTRKNIFAWLECKMYNMEYTIQLRLIPNPVTNTHLPLPPPVKRKHPPSPKPSRAFTNNNKQMRLNNQKNDDDIVPNKPAPKFAIWDLPPQPTHSSSYDFHNNNLSFPDFNNNNNNNPFNFASSQQIPFSNDRSGFFNNFYTGDDFHPSFNTNNRPPFHHQQFYPPPNHNNYYQNNYVNNPFHQQQYNCPPRPPPPFMDNGYFRGGRGRGAPAPNSYKHPLGREDQIPDGIRNNRLPIIITRER</sequence>
<evidence type="ECO:0000313" key="2">
    <source>
        <dbReference type="EMBL" id="OXA51266.1"/>
    </source>
</evidence>
<feature type="compositionally biased region" description="Basic and acidic residues" evidence="1">
    <location>
        <begin position="311"/>
        <end position="328"/>
    </location>
</feature>
<proteinExistence type="predicted"/>
<feature type="region of interest" description="Disordered" evidence="1">
    <location>
        <begin position="169"/>
        <end position="246"/>
    </location>
</feature>
<gene>
    <name evidence="2" type="ORF">Fcan01_14186</name>
</gene>
<feature type="compositionally biased region" description="Low complexity" evidence="1">
    <location>
        <begin position="214"/>
        <end position="226"/>
    </location>
</feature>
<accession>A0A226E453</accession>
<feature type="compositionally biased region" description="Polar residues" evidence="1">
    <location>
        <begin position="189"/>
        <end position="203"/>
    </location>
</feature>
<comment type="caution">
    <text evidence="2">The sequence shown here is derived from an EMBL/GenBank/DDBJ whole genome shotgun (WGS) entry which is preliminary data.</text>
</comment>
<feature type="compositionally biased region" description="Low complexity" evidence="1">
    <location>
        <begin position="416"/>
        <end position="431"/>
    </location>
</feature>
<feature type="compositionally biased region" description="Polar residues" evidence="1">
    <location>
        <begin position="128"/>
        <end position="137"/>
    </location>
</feature>
<feature type="region of interest" description="Disordered" evidence="1">
    <location>
        <begin position="983"/>
        <end position="1006"/>
    </location>
</feature>
<feature type="region of interest" description="Disordered" evidence="1">
    <location>
        <begin position="1"/>
        <end position="151"/>
    </location>
</feature>
<feature type="region of interest" description="Disordered" evidence="1">
    <location>
        <begin position="258"/>
        <end position="383"/>
    </location>
</feature>
<evidence type="ECO:0000256" key="1">
    <source>
        <dbReference type="SAM" id="MobiDB-lite"/>
    </source>
</evidence>
<feature type="region of interest" description="Disordered" evidence="1">
    <location>
        <begin position="416"/>
        <end position="442"/>
    </location>
</feature>
<dbReference type="EMBL" id="LNIX01000008">
    <property type="protein sequence ID" value="OXA51266.1"/>
    <property type="molecule type" value="Genomic_DNA"/>
</dbReference>
<feature type="compositionally biased region" description="Low complexity" evidence="1">
    <location>
        <begin position="560"/>
        <end position="574"/>
    </location>
</feature>
<feature type="compositionally biased region" description="Polar residues" evidence="1">
    <location>
        <begin position="101"/>
        <end position="110"/>
    </location>
</feature>
<evidence type="ECO:0000313" key="3">
    <source>
        <dbReference type="Proteomes" id="UP000198287"/>
    </source>
</evidence>
<keyword evidence="3" id="KW-1185">Reference proteome</keyword>
<name>A0A226E453_FOLCA</name>
<feature type="compositionally biased region" description="Acidic residues" evidence="1">
    <location>
        <begin position="1"/>
        <end position="11"/>
    </location>
</feature>
<feature type="region of interest" description="Disordered" evidence="1">
    <location>
        <begin position="812"/>
        <end position="837"/>
    </location>
</feature>